<name>A0A356LF02_9BURK</name>
<sequence>MICTPLIKPLQPLVRHTRTPRVWLFDLDNTLHDASHAIFGHINQSMTRAVMLSLDIDEDEATVLRKAYWARYGATLIGMVRHHNVKAADFLHLSHDFDIAGNTKIEKNLSAMLNAVPGIKYVVTNAPMHYARIVLDRLNVRHCFAGICSINEMCLQGRFRPKPSPALMQQLLVQLQCEPTRTILVEDTLKNLKTAKQLHMKTVHIFHRGTPFSSMQRMRPAYVDLRVNSVQQLLTHPFALSA</sequence>
<dbReference type="InterPro" id="IPR023214">
    <property type="entry name" value="HAD_sf"/>
</dbReference>
<dbReference type="InterPro" id="IPR010237">
    <property type="entry name" value="Pyr-5-nucltdase"/>
</dbReference>
<reference evidence="1 2" key="1">
    <citation type="journal article" date="2018" name="Nat. Biotechnol.">
        <title>A standardized bacterial taxonomy based on genome phylogeny substantially revises the tree of life.</title>
        <authorList>
            <person name="Parks D.H."/>
            <person name="Chuvochina M."/>
            <person name="Waite D.W."/>
            <person name="Rinke C."/>
            <person name="Skarshewski A."/>
            <person name="Chaumeil P.A."/>
            <person name="Hugenholtz P."/>
        </authorList>
    </citation>
    <scope>NUCLEOTIDE SEQUENCE [LARGE SCALE GENOMIC DNA]</scope>
    <source>
        <strain evidence="1">UBA10707</strain>
    </source>
</reference>
<dbReference type="SFLD" id="SFLDG01132">
    <property type="entry name" value="C1.5.3:_5'-Nucleotidase_Like"/>
    <property type="match status" value="1"/>
</dbReference>
<dbReference type="NCBIfam" id="TIGR01993">
    <property type="entry name" value="Pyr-5-nucltdase"/>
    <property type="match status" value="1"/>
</dbReference>
<dbReference type="InterPro" id="IPR006439">
    <property type="entry name" value="HAD-SF_hydro_IA"/>
</dbReference>
<accession>A0A356LF02</accession>
<dbReference type="SFLD" id="SFLDS00003">
    <property type="entry name" value="Haloacid_Dehalogenase"/>
    <property type="match status" value="1"/>
</dbReference>
<dbReference type="NCBIfam" id="TIGR01509">
    <property type="entry name" value="HAD-SF-IA-v3"/>
    <property type="match status" value="1"/>
</dbReference>
<dbReference type="AlphaFoldDB" id="A0A356LF02"/>
<protein>
    <submittedName>
        <fullName evidence="1">Pyrimidine 5'-nucleotidase</fullName>
    </submittedName>
</protein>
<gene>
    <name evidence="1" type="ORF">DD666_07970</name>
</gene>
<dbReference type="Gene3D" id="1.10.150.450">
    <property type="match status" value="1"/>
</dbReference>
<evidence type="ECO:0000313" key="2">
    <source>
        <dbReference type="Proteomes" id="UP000264036"/>
    </source>
</evidence>
<dbReference type="PANTHER" id="PTHR12725">
    <property type="entry name" value="HALOACID DEHALOGENASE-LIKE HYDROLASE"/>
    <property type="match status" value="1"/>
</dbReference>
<dbReference type="Pfam" id="PF00702">
    <property type="entry name" value="Hydrolase"/>
    <property type="match status" value="1"/>
</dbReference>
<comment type="caution">
    <text evidence="1">The sequence shown here is derived from an EMBL/GenBank/DDBJ whole genome shotgun (WGS) entry which is preliminary data.</text>
</comment>
<dbReference type="SUPFAM" id="SSF56784">
    <property type="entry name" value="HAD-like"/>
    <property type="match status" value="1"/>
</dbReference>
<dbReference type="PANTHER" id="PTHR12725:SF117">
    <property type="entry name" value="HALOACID DEHALOGENASE-LIKE HYDROLASE"/>
    <property type="match status" value="1"/>
</dbReference>
<dbReference type="Gene3D" id="3.40.50.1000">
    <property type="entry name" value="HAD superfamily/HAD-like"/>
    <property type="match status" value="1"/>
</dbReference>
<evidence type="ECO:0000313" key="1">
    <source>
        <dbReference type="EMBL" id="HBP29338.1"/>
    </source>
</evidence>
<dbReference type="InterPro" id="IPR036412">
    <property type="entry name" value="HAD-like_sf"/>
</dbReference>
<dbReference type="EMBL" id="DOEK01000019">
    <property type="protein sequence ID" value="HBP29338.1"/>
    <property type="molecule type" value="Genomic_DNA"/>
</dbReference>
<dbReference type="Proteomes" id="UP000264036">
    <property type="component" value="Unassembled WGS sequence"/>
</dbReference>
<proteinExistence type="predicted"/>
<dbReference type="SFLD" id="SFLDG01129">
    <property type="entry name" value="C1.5:_HAD__Beta-PGM__Phosphata"/>
    <property type="match status" value="1"/>
</dbReference>
<organism evidence="1 2">
    <name type="scientific">Advenella kashmirensis</name>
    <dbReference type="NCBI Taxonomy" id="310575"/>
    <lineage>
        <taxon>Bacteria</taxon>
        <taxon>Pseudomonadati</taxon>
        <taxon>Pseudomonadota</taxon>
        <taxon>Betaproteobacteria</taxon>
        <taxon>Burkholderiales</taxon>
        <taxon>Alcaligenaceae</taxon>
    </lineage>
</organism>